<dbReference type="Proteomes" id="UP000247480">
    <property type="component" value="Unassembled WGS sequence"/>
</dbReference>
<evidence type="ECO:0000313" key="1">
    <source>
        <dbReference type="EMBL" id="GBH10105.1"/>
    </source>
</evidence>
<dbReference type="EMBL" id="BGJZ01000170">
    <property type="protein sequence ID" value="GBH10105.1"/>
    <property type="molecule type" value="Genomic_DNA"/>
</dbReference>
<gene>
    <name evidence="1" type="ORF">KPSA1_03515</name>
</gene>
<evidence type="ECO:0000313" key="2">
    <source>
        <dbReference type="Proteomes" id="UP000247480"/>
    </source>
</evidence>
<dbReference type="AlphaFoldDB" id="A0A2V0QII6"/>
<name>A0A2V0QII6_PSESF</name>
<reference evidence="1 2" key="1">
    <citation type="submission" date="2018-04" db="EMBL/GenBank/DDBJ databases">
        <title>Draft genome sequence of Pseudomonas syringae pv. actinidiae biovar 1 strains isolated from kiwifruit in Kagawa prefecture.</title>
        <authorList>
            <person name="Tabuchi M."/>
            <person name="Saito M."/>
            <person name="Fujiwara S."/>
            <person name="Sasa N."/>
            <person name="Akimitsu K."/>
            <person name="Gomi K."/>
            <person name="Konishi-Sugita S."/>
            <person name="Hamano K."/>
            <person name="Kataoka I."/>
        </authorList>
    </citation>
    <scope>NUCLEOTIDE SEQUENCE [LARGE SCALE GENOMIC DNA]</scope>
    <source>
        <strain evidence="1 2">MAFF212206</strain>
    </source>
</reference>
<proteinExistence type="predicted"/>
<sequence>MLYVVSGHSWATGFAFSRAWLSRLTPDPAQAGHSLSSPAQCTQILLKRISSCPNRRRTSSCRDSQSSSEIVSPILYIRAAFASAIALCPLVVSELSGWGCCYTPTLPWYPTAQWLCKKIIPLQTIAYVPLSSISYVIR</sequence>
<organism evidence="1 2">
    <name type="scientific">Pseudomonas syringae pv. actinidiae</name>
    <dbReference type="NCBI Taxonomy" id="103796"/>
    <lineage>
        <taxon>Bacteria</taxon>
        <taxon>Pseudomonadati</taxon>
        <taxon>Pseudomonadota</taxon>
        <taxon>Gammaproteobacteria</taxon>
        <taxon>Pseudomonadales</taxon>
        <taxon>Pseudomonadaceae</taxon>
        <taxon>Pseudomonas</taxon>
        <taxon>Pseudomonas syringae</taxon>
    </lineage>
</organism>
<accession>A0A2V0QII6</accession>
<comment type="caution">
    <text evidence="1">The sequence shown here is derived from an EMBL/GenBank/DDBJ whole genome shotgun (WGS) entry which is preliminary data.</text>
</comment>
<protein>
    <submittedName>
        <fullName evidence="1">ABC-type glutathione transport system ATPase component</fullName>
    </submittedName>
</protein>